<dbReference type="VEuPathDB" id="ToxoDB:BESB_049030"/>
<dbReference type="EMBL" id="NWUJ01000003">
    <property type="protein sequence ID" value="PFH36711.1"/>
    <property type="molecule type" value="Genomic_DNA"/>
</dbReference>
<dbReference type="InterPro" id="IPR000719">
    <property type="entry name" value="Prot_kinase_dom"/>
</dbReference>
<dbReference type="InterPro" id="IPR011009">
    <property type="entry name" value="Kinase-like_dom_sf"/>
</dbReference>
<dbReference type="InterPro" id="IPR017441">
    <property type="entry name" value="Protein_kinase_ATP_BS"/>
</dbReference>
<keyword evidence="4 7" id="KW-0547">Nucleotide-binding</keyword>
<keyword evidence="6 7" id="KW-0067">ATP-binding</keyword>
<dbReference type="PROSITE" id="PS00108">
    <property type="entry name" value="PROTEIN_KINASE_ST"/>
    <property type="match status" value="1"/>
</dbReference>
<comment type="caution">
    <text evidence="10">The sequence shown here is derived from an EMBL/GenBank/DDBJ whole genome shotgun (WGS) entry which is preliminary data.</text>
</comment>
<keyword evidence="2" id="KW-0597">Phosphoprotein</keyword>
<sequence length="313" mass="35463">MIRGGYLGLGGNGIVFEASASRRGRHEVYAVKLLFLDSNFMHDTYRNIMNALAVTRHMEMRICTLLRTSTAEELYLQDGFAVPLHCGRIRGLPDLFYVGSWGAACSFVVLYKKLYCSLADLMSACSYLSNPCRLLLSRQMIEVVYNLHAKGLVHRDLKDSNFLLDGQGNVYLGDFGLSVLNNSKEAIVYTPKLTDPADARTLLKAWDGRRPVFAQVKQEADLWALGMTLYKLWTGVYPFGLSSKHFSKSKDITNYIQQLSEDTSTSSFLRRGQDVWGRPILPEVQRIIQGLLRFDRRERLRLSDIINTSPLFA</sequence>
<evidence type="ECO:0000259" key="9">
    <source>
        <dbReference type="PROSITE" id="PS50011"/>
    </source>
</evidence>
<keyword evidence="3" id="KW-0808">Transferase</keyword>
<evidence type="ECO:0000313" key="10">
    <source>
        <dbReference type="EMBL" id="PFH36711.1"/>
    </source>
</evidence>
<dbReference type="SMART" id="SM00220">
    <property type="entry name" value="S_TKc"/>
    <property type="match status" value="1"/>
</dbReference>
<dbReference type="KEGG" id="bbes:BESB_049030"/>
<evidence type="ECO:0000256" key="5">
    <source>
        <dbReference type="ARBA" id="ARBA00022777"/>
    </source>
</evidence>
<dbReference type="PROSITE" id="PS50011">
    <property type="entry name" value="PROTEIN_KINASE_DOM"/>
    <property type="match status" value="1"/>
</dbReference>
<dbReference type="RefSeq" id="XP_029220720.1">
    <property type="nucleotide sequence ID" value="XM_029363354.1"/>
</dbReference>
<dbReference type="SUPFAM" id="SSF56112">
    <property type="entry name" value="Protein kinase-like (PK-like)"/>
    <property type="match status" value="1"/>
</dbReference>
<evidence type="ECO:0000256" key="1">
    <source>
        <dbReference type="ARBA" id="ARBA00022527"/>
    </source>
</evidence>
<keyword evidence="11" id="KW-1185">Reference proteome</keyword>
<dbReference type="STRING" id="94643.A0A2A9MKB2"/>
<dbReference type="PANTHER" id="PTHR24351">
    <property type="entry name" value="RIBOSOMAL PROTEIN S6 KINASE"/>
    <property type="match status" value="1"/>
</dbReference>
<dbReference type="PROSITE" id="PS00107">
    <property type="entry name" value="PROTEIN_KINASE_ATP"/>
    <property type="match status" value="1"/>
</dbReference>
<evidence type="ECO:0000256" key="7">
    <source>
        <dbReference type="PROSITE-ProRule" id="PRU10141"/>
    </source>
</evidence>
<feature type="binding site" evidence="7">
    <location>
        <position position="32"/>
    </location>
    <ligand>
        <name>ATP</name>
        <dbReference type="ChEBI" id="CHEBI:30616"/>
    </ligand>
</feature>
<reference evidence="10 11" key="1">
    <citation type="submission" date="2017-09" db="EMBL/GenBank/DDBJ databases">
        <title>Genome sequencing of Besnoitia besnoiti strain Bb-Ger1.</title>
        <authorList>
            <person name="Schares G."/>
            <person name="Venepally P."/>
            <person name="Lorenzi H.A."/>
        </authorList>
    </citation>
    <scope>NUCLEOTIDE SEQUENCE [LARGE SCALE GENOMIC DNA]</scope>
    <source>
        <strain evidence="10 11">Bb-Ger1</strain>
    </source>
</reference>
<comment type="similarity">
    <text evidence="8">Belongs to the protein kinase superfamily.</text>
</comment>
<proteinExistence type="inferred from homology"/>
<dbReference type="GeneID" id="40309833"/>
<name>A0A2A9MKB2_BESBE</name>
<evidence type="ECO:0000256" key="8">
    <source>
        <dbReference type="RuleBase" id="RU000304"/>
    </source>
</evidence>
<accession>A0A2A9MKB2</accession>
<dbReference type="GO" id="GO:0005524">
    <property type="term" value="F:ATP binding"/>
    <property type="evidence" value="ECO:0007669"/>
    <property type="project" value="UniProtKB-UniRule"/>
</dbReference>
<gene>
    <name evidence="10" type="ORF">BESB_049030</name>
</gene>
<dbReference type="AlphaFoldDB" id="A0A2A9MKB2"/>
<dbReference type="Pfam" id="PF00069">
    <property type="entry name" value="Pkinase"/>
    <property type="match status" value="1"/>
</dbReference>
<evidence type="ECO:0000256" key="2">
    <source>
        <dbReference type="ARBA" id="ARBA00022553"/>
    </source>
</evidence>
<protein>
    <submittedName>
        <fullName evidence="10">Rhoptry kinase family protein ROP41</fullName>
    </submittedName>
</protein>
<keyword evidence="5 10" id="KW-0418">Kinase</keyword>
<keyword evidence="1 8" id="KW-0723">Serine/threonine-protein kinase</keyword>
<evidence type="ECO:0000256" key="3">
    <source>
        <dbReference type="ARBA" id="ARBA00022679"/>
    </source>
</evidence>
<dbReference type="GO" id="GO:0004674">
    <property type="term" value="F:protein serine/threonine kinase activity"/>
    <property type="evidence" value="ECO:0007669"/>
    <property type="project" value="UniProtKB-KW"/>
</dbReference>
<dbReference type="Gene3D" id="1.10.510.10">
    <property type="entry name" value="Transferase(Phosphotransferase) domain 1"/>
    <property type="match status" value="1"/>
</dbReference>
<dbReference type="Proteomes" id="UP000224006">
    <property type="component" value="Chromosome III"/>
</dbReference>
<evidence type="ECO:0000313" key="11">
    <source>
        <dbReference type="Proteomes" id="UP000224006"/>
    </source>
</evidence>
<evidence type="ECO:0000256" key="4">
    <source>
        <dbReference type="ARBA" id="ARBA00022741"/>
    </source>
</evidence>
<feature type="domain" description="Protein kinase" evidence="9">
    <location>
        <begin position="1"/>
        <end position="312"/>
    </location>
</feature>
<dbReference type="InterPro" id="IPR008271">
    <property type="entry name" value="Ser/Thr_kinase_AS"/>
</dbReference>
<organism evidence="10 11">
    <name type="scientific">Besnoitia besnoiti</name>
    <name type="common">Apicomplexan protozoan</name>
    <dbReference type="NCBI Taxonomy" id="94643"/>
    <lineage>
        <taxon>Eukaryota</taxon>
        <taxon>Sar</taxon>
        <taxon>Alveolata</taxon>
        <taxon>Apicomplexa</taxon>
        <taxon>Conoidasida</taxon>
        <taxon>Coccidia</taxon>
        <taxon>Eucoccidiorida</taxon>
        <taxon>Eimeriorina</taxon>
        <taxon>Sarcocystidae</taxon>
        <taxon>Besnoitia</taxon>
    </lineage>
</organism>
<evidence type="ECO:0000256" key="6">
    <source>
        <dbReference type="ARBA" id="ARBA00022840"/>
    </source>
</evidence>
<dbReference type="OrthoDB" id="371082at2759"/>